<dbReference type="AlphaFoldDB" id="A0A6G9AGT0"/>
<dbReference type="PANTHER" id="PTHR37302">
    <property type="entry name" value="SLR1116 PROTEIN"/>
    <property type="match status" value="1"/>
</dbReference>
<evidence type="ECO:0000256" key="3">
    <source>
        <dbReference type="PIRSR" id="PIRSR607837-1"/>
    </source>
</evidence>
<feature type="binding site" evidence="3">
    <location>
        <position position="47"/>
    </location>
    <ligand>
        <name>a divalent metal cation</name>
        <dbReference type="ChEBI" id="CHEBI:60240"/>
    </ligand>
</feature>
<dbReference type="Pfam" id="PF05163">
    <property type="entry name" value="DinB"/>
    <property type="match status" value="1"/>
</dbReference>
<dbReference type="Proteomes" id="UP000501802">
    <property type="component" value="Chromosome"/>
</dbReference>
<feature type="binding site" evidence="3">
    <location>
        <position position="130"/>
    </location>
    <ligand>
        <name>a divalent metal cation</name>
        <dbReference type="ChEBI" id="CHEBI:60240"/>
    </ligand>
</feature>
<dbReference type="KEGG" id="spib:G8759_02945"/>
<proteinExistence type="inferred from homology"/>
<dbReference type="Gene3D" id="1.20.120.450">
    <property type="entry name" value="dinb family like domain"/>
    <property type="match status" value="1"/>
</dbReference>
<dbReference type="EMBL" id="CP050063">
    <property type="protein sequence ID" value="QIP11661.1"/>
    <property type="molecule type" value="Genomic_DNA"/>
</dbReference>
<organism evidence="4 5">
    <name type="scientific">Spirosoma aureum</name>
    <dbReference type="NCBI Taxonomy" id="2692134"/>
    <lineage>
        <taxon>Bacteria</taxon>
        <taxon>Pseudomonadati</taxon>
        <taxon>Bacteroidota</taxon>
        <taxon>Cytophagia</taxon>
        <taxon>Cytophagales</taxon>
        <taxon>Cytophagaceae</taxon>
        <taxon>Spirosoma</taxon>
    </lineage>
</organism>
<keyword evidence="2 3" id="KW-0479">Metal-binding</keyword>
<dbReference type="GO" id="GO:0046872">
    <property type="term" value="F:metal ion binding"/>
    <property type="evidence" value="ECO:0007669"/>
    <property type="project" value="UniProtKB-KW"/>
</dbReference>
<evidence type="ECO:0000256" key="2">
    <source>
        <dbReference type="ARBA" id="ARBA00022723"/>
    </source>
</evidence>
<dbReference type="InterPro" id="IPR034660">
    <property type="entry name" value="DinB/YfiT-like"/>
</dbReference>
<evidence type="ECO:0000313" key="5">
    <source>
        <dbReference type="Proteomes" id="UP000501802"/>
    </source>
</evidence>
<name>A0A6G9AGT0_9BACT</name>
<reference evidence="4 5" key="1">
    <citation type="submission" date="2020-03" db="EMBL/GenBank/DDBJ databases">
        <authorList>
            <person name="Kim M.K."/>
        </authorList>
    </citation>
    <scope>NUCLEOTIDE SEQUENCE [LARGE SCALE GENOMIC DNA]</scope>
    <source>
        <strain evidence="4 5">BT328</strain>
    </source>
</reference>
<protein>
    <recommendedName>
        <fullName evidence="6">Damage-inducible protein DinB</fullName>
    </recommendedName>
</protein>
<dbReference type="PANTHER" id="PTHR37302:SF3">
    <property type="entry name" value="DAMAGE-INDUCIBLE PROTEIN DINB"/>
    <property type="match status" value="1"/>
</dbReference>
<evidence type="ECO:0000256" key="1">
    <source>
        <dbReference type="ARBA" id="ARBA00008635"/>
    </source>
</evidence>
<evidence type="ECO:0008006" key="6">
    <source>
        <dbReference type="Google" id="ProtNLM"/>
    </source>
</evidence>
<feature type="binding site" evidence="3">
    <location>
        <position position="134"/>
    </location>
    <ligand>
        <name>a divalent metal cation</name>
        <dbReference type="ChEBI" id="CHEBI:60240"/>
    </ligand>
</feature>
<evidence type="ECO:0000313" key="4">
    <source>
        <dbReference type="EMBL" id="QIP11661.1"/>
    </source>
</evidence>
<sequence>MDHYKSLIEYNIQSNQRVLAQLRDFPQPDFEKELGGSFPSLKLTIRHLLESDWLWLKRWQGEPLAMLPAHWITNSVEEIQAIWEPIQDDIESYFSICLPDQLERSVRFTTKKGDTYALLLWQTINHVVNHGTYHRGQITNMVRMLGYQPVVTELFLFFNENNRVEQSNTLS</sequence>
<accession>A0A6G9AGT0</accession>
<keyword evidence="5" id="KW-1185">Reference proteome</keyword>
<comment type="similarity">
    <text evidence="1">Belongs to the DinB family.</text>
</comment>
<dbReference type="RefSeq" id="WP_167205064.1">
    <property type="nucleotide sequence ID" value="NZ_CP050063.1"/>
</dbReference>
<dbReference type="SUPFAM" id="SSF109854">
    <property type="entry name" value="DinB/YfiT-like putative metalloenzymes"/>
    <property type="match status" value="1"/>
</dbReference>
<gene>
    <name evidence="4" type="ORF">G8759_02945</name>
</gene>
<dbReference type="InterPro" id="IPR007837">
    <property type="entry name" value="DinB"/>
</dbReference>